<dbReference type="CDD" id="cd22529">
    <property type="entry name" value="KH-II_NusA_rpt2"/>
    <property type="match status" value="1"/>
</dbReference>
<evidence type="ECO:0000259" key="8">
    <source>
        <dbReference type="PROSITE" id="PS50126"/>
    </source>
</evidence>
<dbReference type="Gene3D" id="2.40.50.140">
    <property type="entry name" value="Nucleic acid-binding proteins"/>
    <property type="match status" value="1"/>
</dbReference>
<dbReference type="Proteomes" id="UP001595711">
    <property type="component" value="Unassembled WGS sequence"/>
</dbReference>
<evidence type="ECO:0000256" key="1">
    <source>
        <dbReference type="ARBA" id="ARBA00022472"/>
    </source>
</evidence>
<protein>
    <recommendedName>
        <fullName evidence="7">Transcription termination/antitermination protein NusA</fullName>
    </recommendedName>
</protein>
<gene>
    <name evidence="7 9" type="primary">nusA</name>
    <name evidence="9" type="ORF">ACFOOQ_09850</name>
</gene>
<proteinExistence type="inferred from homology"/>
<dbReference type="InterPro" id="IPR030842">
    <property type="entry name" value="TF_NusA_bacterial"/>
</dbReference>
<dbReference type="Pfam" id="PF26594">
    <property type="entry name" value="KH_NusA_2nd"/>
    <property type="match status" value="1"/>
</dbReference>
<dbReference type="SUPFAM" id="SSF47794">
    <property type="entry name" value="Rad51 N-terminal domain-like"/>
    <property type="match status" value="2"/>
</dbReference>
<dbReference type="InterPro" id="IPR009019">
    <property type="entry name" value="KH_sf_prok-type"/>
</dbReference>
<keyword evidence="10" id="KW-1185">Reference proteome</keyword>
<keyword evidence="6 7" id="KW-0804">Transcription</keyword>
<dbReference type="HAMAP" id="MF_00945_B">
    <property type="entry name" value="NusA_B"/>
    <property type="match status" value="1"/>
</dbReference>
<dbReference type="Gene3D" id="3.30.1480.10">
    <property type="entry name" value="NusA, N-terminal domain"/>
    <property type="match status" value="1"/>
</dbReference>
<organism evidence="9 10">
    <name type="scientific">Ferrovibrio xuzhouensis</name>
    <dbReference type="NCBI Taxonomy" id="1576914"/>
    <lineage>
        <taxon>Bacteria</taxon>
        <taxon>Pseudomonadati</taxon>
        <taxon>Pseudomonadota</taxon>
        <taxon>Alphaproteobacteria</taxon>
        <taxon>Rhodospirillales</taxon>
        <taxon>Rhodospirillaceae</taxon>
        <taxon>Ferrovibrio</taxon>
    </lineage>
</organism>
<dbReference type="Pfam" id="PF08529">
    <property type="entry name" value="NusA_N"/>
    <property type="match status" value="1"/>
</dbReference>
<reference evidence="10" key="1">
    <citation type="journal article" date="2019" name="Int. J. Syst. Evol. Microbiol.">
        <title>The Global Catalogue of Microorganisms (GCM) 10K type strain sequencing project: providing services to taxonomists for standard genome sequencing and annotation.</title>
        <authorList>
            <consortium name="The Broad Institute Genomics Platform"/>
            <consortium name="The Broad Institute Genome Sequencing Center for Infectious Disease"/>
            <person name="Wu L."/>
            <person name="Ma J."/>
        </authorList>
    </citation>
    <scope>NUCLEOTIDE SEQUENCE [LARGE SCALE GENOMIC DNA]</scope>
    <source>
        <strain evidence="10">KCTC 42182</strain>
    </source>
</reference>
<dbReference type="PROSITE" id="PS50126">
    <property type="entry name" value="S1"/>
    <property type="match status" value="1"/>
</dbReference>
<evidence type="ECO:0000256" key="4">
    <source>
        <dbReference type="ARBA" id="ARBA00022884"/>
    </source>
</evidence>
<keyword evidence="4 7" id="KW-0694">RNA-binding</keyword>
<comment type="similarity">
    <text evidence="7">Belongs to the NusA family.</text>
</comment>
<dbReference type="PANTHER" id="PTHR22648:SF0">
    <property type="entry name" value="TRANSCRIPTION TERMINATION_ANTITERMINATION PROTEIN NUSA"/>
    <property type="match status" value="1"/>
</dbReference>
<accession>A0ABV7VE99</accession>
<dbReference type="NCBIfam" id="TIGR01954">
    <property type="entry name" value="nusA_Cterm_rpt"/>
    <property type="match status" value="1"/>
</dbReference>
<sequence length="514" mass="57386">METVTSFNRLELLQVADVVAREKAIDRDVVLMAMEDAIQKAARSRYGLENDIHAEIDRKSGEIRLERHLQVVDKIENDAIEIGVIEAQRRNPDAQVGDVIAEPLPPIDFGRIAAQTAKQVIVQKVREAERERQYNEYKDRIGEIVNGLVKRVEYGNVTIDLGRAEAIVRRDELLPRETFRQGDRARAYIYDVRREPRGPQIFLSRSHPQFMAKLFAQEVPEVYDGIIEIRAVARDPGSRAKIAVLSNDNSIDPVGACVGMRGSRVQAVVNELQGEKIDIIKWSPDPATFIVNALAPAEVAKVVLDEESNSVEVVVPTDQLSLAIGRRGQNVRLASQLTGFDIDILTEEEESERRQKEFRERSQLFIDTLDVDETLAQLLVTEGFTKVEELAYLPLEELAEIEGFDGEVAQELQERALEFIEKRNKELEDKRVALGVGDDVAAIEGVTPAMLVALGEKGVKTLDDLGDLAADELQEIVGSDLSDEDANSIIMAARKHWFADEEATETQEGDQADA</sequence>
<dbReference type="Pfam" id="PF00575">
    <property type="entry name" value="S1"/>
    <property type="match status" value="1"/>
</dbReference>
<dbReference type="SUPFAM" id="SSF50249">
    <property type="entry name" value="Nucleic acid-binding proteins"/>
    <property type="match status" value="1"/>
</dbReference>
<dbReference type="SMART" id="SM00322">
    <property type="entry name" value="KH"/>
    <property type="match status" value="2"/>
</dbReference>
<evidence type="ECO:0000256" key="3">
    <source>
        <dbReference type="ARBA" id="ARBA00022814"/>
    </source>
</evidence>
<dbReference type="InterPro" id="IPR010213">
    <property type="entry name" value="TF_NusA"/>
</dbReference>
<dbReference type="SUPFAM" id="SSF69705">
    <property type="entry name" value="Transcription factor NusA, N-terminal domain"/>
    <property type="match status" value="1"/>
</dbReference>
<dbReference type="NCBIfam" id="TIGR01953">
    <property type="entry name" value="NusA"/>
    <property type="match status" value="1"/>
</dbReference>
<keyword evidence="5 7" id="KW-0805">Transcription regulation</keyword>
<dbReference type="SMART" id="SM00316">
    <property type="entry name" value="S1"/>
    <property type="match status" value="1"/>
</dbReference>
<keyword evidence="3 7" id="KW-0889">Transcription antitermination</keyword>
<keyword evidence="2 7" id="KW-0963">Cytoplasm</keyword>
<dbReference type="PROSITE" id="PS50084">
    <property type="entry name" value="KH_TYPE_1"/>
    <property type="match status" value="1"/>
</dbReference>
<comment type="subcellular location">
    <subcellularLocation>
        <location evidence="7">Cytoplasm</location>
    </subcellularLocation>
</comment>
<dbReference type="InterPro" id="IPR012340">
    <property type="entry name" value="NA-bd_OB-fold"/>
</dbReference>
<evidence type="ECO:0000256" key="7">
    <source>
        <dbReference type="HAMAP-Rule" id="MF_00945"/>
    </source>
</evidence>
<evidence type="ECO:0000256" key="2">
    <source>
        <dbReference type="ARBA" id="ARBA00022490"/>
    </source>
</evidence>
<dbReference type="InterPro" id="IPR058582">
    <property type="entry name" value="KH_NusA_2nd"/>
</dbReference>
<dbReference type="Pfam" id="PF13184">
    <property type="entry name" value="KH_NusA_1st"/>
    <property type="match status" value="1"/>
</dbReference>
<dbReference type="CDD" id="cd02134">
    <property type="entry name" value="KH-II_NusA_rpt1"/>
    <property type="match status" value="1"/>
</dbReference>
<dbReference type="InterPro" id="IPR025249">
    <property type="entry name" value="TF_NusA_KH_1st"/>
</dbReference>
<comment type="subunit">
    <text evidence="7">Monomer. Binds directly to the core enzyme of the DNA-dependent RNA polymerase and to nascent RNA.</text>
</comment>
<comment type="caution">
    <text evidence="9">The sequence shown here is derived from an EMBL/GenBank/DDBJ whole genome shotgun (WGS) entry which is preliminary data.</text>
</comment>
<evidence type="ECO:0000313" key="10">
    <source>
        <dbReference type="Proteomes" id="UP001595711"/>
    </source>
</evidence>
<evidence type="ECO:0000256" key="5">
    <source>
        <dbReference type="ARBA" id="ARBA00023015"/>
    </source>
</evidence>
<dbReference type="InterPro" id="IPR003029">
    <property type="entry name" value="S1_domain"/>
</dbReference>
<dbReference type="Gene3D" id="3.30.300.20">
    <property type="match status" value="2"/>
</dbReference>
<dbReference type="PANTHER" id="PTHR22648">
    <property type="entry name" value="TRANSCRIPTION TERMINATION FACTOR NUSA"/>
    <property type="match status" value="1"/>
</dbReference>
<dbReference type="Gene3D" id="1.10.150.20">
    <property type="entry name" value="5' to 3' exonuclease, C-terminal subdomain"/>
    <property type="match status" value="2"/>
</dbReference>
<comment type="function">
    <text evidence="7">Participates in both transcription termination and antitermination.</text>
</comment>
<evidence type="ECO:0000313" key="9">
    <source>
        <dbReference type="EMBL" id="MFC3675845.1"/>
    </source>
</evidence>
<dbReference type="SUPFAM" id="SSF54814">
    <property type="entry name" value="Prokaryotic type KH domain (KH-domain type II)"/>
    <property type="match status" value="2"/>
</dbReference>
<name>A0ABV7VE99_9PROT</name>
<evidence type="ECO:0000256" key="6">
    <source>
        <dbReference type="ARBA" id="ARBA00023163"/>
    </source>
</evidence>
<dbReference type="InterPro" id="IPR036555">
    <property type="entry name" value="NusA_N_sf"/>
</dbReference>
<dbReference type="InterPro" id="IPR010995">
    <property type="entry name" value="DNA_repair_Rad51/TF_NusA_a-hlx"/>
</dbReference>
<dbReference type="RefSeq" id="WP_379725179.1">
    <property type="nucleotide sequence ID" value="NZ_JBHRYJ010000001.1"/>
</dbReference>
<dbReference type="InterPro" id="IPR015946">
    <property type="entry name" value="KH_dom-like_a/b"/>
</dbReference>
<dbReference type="EMBL" id="JBHRYJ010000001">
    <property type="protein sequence ID" value="MFC3675845.1"/>
    <property type="molecule type" value="Genomic_DNA"/>
</dbReference>
<dbReference type="InterPro" id="IPR004087">
    <property type="entry name" value="KH_dom"/>
</dbReference>
<dbReference type="InterPro" id="IPR010214">
    <property type="entry name" value="Tscrpt_termin_fac_NusA_C_rpt"/>
</dbReference>
<keyword evidence="1 7" id="KW-0806">Transcription termination</keyword>
<dbReference type="Pfam" id="PF14520">
    <property type="entry name" value="HHH_5"/>
    <property type="match status" value="1"/>
</dbReference>
<dbReference type="CDD" id="cd04455">
    <property type="entry name" value="S1_NusA"/>
    <property type="match status" value="1"/>
</dbReference>
<feature type="domain" description="S1 motif" evidence="8">
    <location>
        <begin position="142"/>
        <end position="206"/>
    </location>
</feature>
<dbReference type="InterPro" id="IPR013735">
    <property type="entry name" value="TF_NusA_N"/>
</dbReference>